<accession>A0A1I6IQM9</accession>
<keyword evidence="3" id="KW-0808">Transferase</keyword>
<keyword evidence="11" id="KW-0723">Serine/threonine-protein kinase</keyword>
<keyword evidence="12" id="KW-1185">Reference proteome</keyword>
<dbReference type="CDD" id="cd14014">
    <property type="entry name" value="STKc_PknB_like"/>
    <property type="match status" value="1"/>
</dbReference>
<evidence type="ECO:0000256" key="2">
    <source>
        <dbReference type="ARBA" id="ARBA00012513"/>
    </source>
</evidence>
<feature type="domain" description="Protein kinase" evidence="10">
    <location>
        <begin position="12"/>
        <end position="271"/>
    </location>
</feature>
<dbReference type="InterPro" id="IPR008271">
    <property type="entry name" value="Ser/Thr_kinase_AS"/>
</dbReference>
<gene>
    <name evidence="11" type="ORF">SAMN05661086_01043</name>
</gene>
<dbReference type="PROSITE" id="PS00108">
    <property type="entry name" value="PROTEIN_KINASE_ST"/>
    <property type="match status" value="1"/>
</dbReference>
<dbReference type="EMBL" id="FOYZ01000003">
    <property type="protein sequence ID" value="SFR69016.1"/>
    <property type="molecule type" value="Genomic_DNA"/>
</dbReference>
<dbReference type="STRING" id="37658.SAMN05661086_01043"/>
<feature type="region of interest" description="Disordered" evidence="8">
    <location>
        <begin position="589"/>
        <end position="611"/>
    </location>
</feature>
<evidence type="ECO:0000256" key="9">
    <source>
        <dbReference type="SAM" id="Phobius"/>
    </source>
</evidence>
<evidence type="ECO:0000256" key="8">
    <source>
        <dbReference type="SAM" id="MobiDB-lite"/>
    </source>
</evidence>
<dbReference type="SUPFAM" id="SSF56112">
    <property type="entry name" value="Protein kinase-like (PK-like)"/>
    <property type="match status" value="1"/>
</dbReference>
<dbReference type="InterPro" id="IPR011009">
    <property type="entry name" value="Kinase-like_dom_sf"/>
</dbReference>
<dbReference type="PROSITE" id="PS00107">
    <property type="entry name" value="PROTEIN_KINASE_ATP"/>
    <property type="match status" value="1"/>
</dbReference>
<name>A0A1I6IQM9_9FIRM</name>
<dbReference type="EC" id="2.7.11.1" evidence="2"/>
<protein>
    <recommendedName>
        <fullName evidence="2">non-specific serine/threonine protein kinase</fullName>
        <ecNumber evidence="2">2.7.11.1</ecNumber>
    </recommendedName>
</protein>
<reference evidence="11 12" key="1">
    <citation type="submission" date="2016-10" db="EMBL/GenBank/DDBJ databases">
        <authorList>
            <person name="de Groot N.N."/>
        </authorList>
    </citation>
    <scope>NUCLEOTIDE SEQUENCE [LARGE SCALE GENOMIC DNA]</scope>
    <source>
        <strain evidence="11 12">743A</strain>
    </source>
</reference>
<dbReference type="GO" id="GO:0004674">
    <property type="term" value="F:protein serine/threonine kinase activity"/>
    <property type="evidence" value="ECO:0007669"/>
    <property type="project" value="UniProtKB-KW"/>
</dbReference>
<dbReference type="Pfam" id="PF00069">
    <property type="entry name" value="Pkinase"/>
    <property type="match status" value="1"/>
</dbReference>
<keyword evidence="9" id="KW-1133">Transmembrane helix</keyword>
<evidence type="ECO:0000256" key="5">
    <source>
        <dbReference type="ARBA" id="ARBA00022777"/>
    </source>
</evidence>
<keyword evidence="4 7" id="KW-0547">Nucleotide-binding</keyword>
<evidence type="ECO:0000256" key="6">
    <source>
        <dbReference type="ARBA" id="ARBA00022840"/>
    </source>
</evidence>
<keyword evidence="5 11" id="KW-0418">Kinase</keyword>
<dbReference type="Gene3D" id="1.10.510.10">
    <property type="entry name" value="Transferase(Phosphotransferase) domain 1"/>
    <property type="match status" value="1"/>
</dbReference>
<evidence type="ECO:0000256" key="1">
    <source>
        <dbReference type="ARBA" id="ARBA00010886"/>
    </source>
</evidence>
<dbReference type="InterPro" id="IPR000719">
    <property type="entry name" value="Prot_kinase_dom"/>
</dbReference>
<dbReference type="AlphaFoldDB" id="A0A1I6IQM9"/>
<dbReference type="InterPro" id="IPR050660">
    <property type="entry name" value="NEK_Ser/Thr_kinase"/>
</dbReference>
<dbReference type="InterPro" id="IPR017441">
    <property type="entry name" value="Protein_kinase_ATP_BS"/>
</dbReference>
<keyword evidence="9" id="KW-0472">Membrane</keyword>
<dbReference type="OrthoDB" id="9788659at2"/>
<organism evidence="11 12">
    <name type="scientific">Anaeromicropila populeti</name>
    <dbReference type="NCBI Taxonomy" id="37658"/>
    <lineage>
        <taxon>Bacteria</taxon>
        <taxon>Bacillati</taxon>
        <taxon>Bacillota</taxon>
        <taxon>Clostridia</taxon>
        <taxon>Lachnospirales</taxon>
        <taxon>Lachnospiraceae</taxon>
        <taxon>Anaeromicropila</taxon>
    </lineage>
</organism>
<evidence type="ECO:0000256" key="7">
    <source>
        <dbReference type="PROSITE-ProRule" id="PRU10141"/>
    </source>
</evidence>
<dbReference type="PROSITE" id="PS50011">
    <property type="entry name" value="PROTEIN_KINASE_DOM"/>
    <property type="match status" value="1"/>
</dbReference>
<feature type="transmembrane region" description="Helical" evidence="9">
    <location>
        <begin position="278"/>
        <end position="299"/>
    </location>
</feature>
<dbReference type="PANTHER" id="PTHR43671:SF13">
    <property type="entry name" value="SERINE_THREONINE-PROTEIN KINASE NEK2"/>
    <property type="match status" value="1"/>
</dbReference>
<evidence type="ECO:0000313" key="12">
    <source>
        <dbReference type="Proteomes" id="UP000199659"/>
    </source>
</evidence>
<proteinExistence type="inferred from homology"/>
<dbReference type="PANTHER" id="PTHR43671">
    <property type="entry name" value="SERINE/THREONINE-PROTEIN KINASE NEK"/>
    <property type="match status" value="1"/>
</dbReference>
<feature type="compositionally biased region" description="Polar residues" evidence="8">
    <location>
        <begin position="598"/>
        <end position="611"/>
    </location>
</feature>
<evidence type="ECO:0000259" key="10">
    <source>
        <dbReference type="PROSITE" id="PS50011"/>
    </source>
</evidence>
<keyword evidence="9" id="KW-0812">Transmembrane</keyword>
<dbReference type="Proteomes" id="UP000199659">
    <property type="component" value="Unassembled WGS sequence"/>
</dbReference>
<dbReference type="RefSeq" id="WP_092559637.1">
    <property type="nucleotide sequence ID" value="NZ_FOYZ01000003.1"/>
</dbReference>
<sequence length="611" mass="69639">MLEIGSIIDGKYKILNVIGRGGMSVVYLAMNEKANKQWAIKEVRKDGVWNFEVIKQGLIVETDMLKKFNHPSLPSIVDVIDSDGMFLIVMDYIEGKPLSDKIAEQGALSQEEVIHWAKQLCDVLSYLHNQKPPIIYRDMKPANVMLRPNGDVTLIDFGTAREYKKTSLEDTTCLGTRGYAAPEQFGGQGQTDGRTDIYCLGATLYHLITGHNPSDPPYEMYPIRYWNPSLSQGLENIILKCTQNNPADRFQSCSELMYALEHYEELDDAYIREQKKKLTLFIIPAVLTLAFLAFSFFCYSQKEKLQINRYEVLMDEAAGSSDYDKIILCYLSAITLSPQIKEPYLQLIDQFTSDQLLSKEEDQIIEYCRIGGISQPIDTFIQLTGSKSKEYKFSNAETVKPFTRLMESPDEYIEVCYKIGEARWFYLETETDVEKKTSITFFDYVTKICEEQGKDIEEDGYYRKASLYSAIGSYYKDITRLEYEGSDAGKHIEFWENLKTLKSEQDKVSGEDAIKIRLFAEICGQIFERANKLKTDGVDQTDMEEMLTSIKNELTDMTVTNELLQKEVTELLSQTIVQAENAIVTAYSARTTEEQSENQDSGSTVTSGEGR</sequence>
<evidence type="ECO:0000256" key="3">
    <source>
        <dbReference type="ARBA" id="ARBA00022679"/>
    </source>
</evidence>
<comment type="similarity">
    <text evidence="1">Belongs to the protein kinase superfamily. NEK Ser/Thr protein kinase family. NIMA subfamily.</text>
</comment>
<evidence type="ECO:0000313" key="11">
    <source>
        <dbReference type="EMBL" id="SFR69016.1"/>
    </source>
</evidence>
<evidence type="ECO:0000256" key="4">
    <source>
        <dbReference type="ARBA" id="ARBA00022741"/>
    </source>
</evidence>
<dbReference type="SMART" id="SM00220">
    <property type="entry name" value="S_TKc"/>
    <property type="match status" value="1"/>
</dbReference>
<dbReference type="GO" id="GO:0005524">
    <property type="term" value="F:ATP binding"/>
    <property type="evidence" value="ECO:0007669"/>
    <property type="project" value="UniProtKB-UniRule"/>
</dbReference>
<feature type="binding site" evidence="7">
    <location>
        <position position="41"/>
    </location>
    <ligand>
        <name>ATP</name>
        <dbReference type="ChEBI" id="CHEBI:30616"/>
    </ligand>
</feature>
<keyword evidence="6 7" id="KW-0067">ATP-binding</keyword>